<dbReference type="OMA" id="SWNINSK"/>
<dbReference type="InParanoid" id="A7SDM7"/>
<dbReference type="PANTHER" id="PTHR12904:SF23">
    <property type="entry name" value="PROTEIN ZER-1 HOMOLOG"/>
    <property type="match status" value="1"/>
</dbReference>
<dbReference type="EMBL" id="DS469631">
    <property type="protein sequence ID" value="EDO38207.1"/>
    <property type="molecule type" value="Genomic_DNA"/>
</dbReference>
<dbReference type="Proteomes" id="UP000001593">
    <property type="component" value="Unassembled WGS sequence"/>
</dbReference>
<evidence type="ECO:0000313" key="3">
    <source>
        <dbReference type="EMBL" id="EDO38207.1"/>
    </source>
</evidence>
<feature type="domain" description="Protein zer-1 homolog-like C-terminal" evidence="2">
    <location>
        <begin position="4"/>
        <end position="218"/>
    </location>
</feature>
<dbReference type="InterPro" id="IPR051341">
    <property type="entry name" value="Zyg-11_UBL_adapter"/>
</dbReference>
<sequence length="224" mass="25625">MQEVGGVLECCWSALWNVTDETPENCALFMENGGMPLFMECKRRLGHHRDLLRNMLGLMGNVSEVDYLRPQLMAYAEVFYELLDSVNELEVSYNAAGILCHLASDGPTAWTAETMSLSRGQAMRKLIDCVEKWDIGATRQMSYRSFGPILRLIPKYETPAIQHWATWALANLCNVDHIKYCRLIVEEDGLPLLEELYSRPETDHRVRNYCKLVLDHCQSCSEIS</sequence>
<dbReference type="HOGENOM" id="CLU_1009339_0_0_1"/>
<dbReference type="InterPro" id="IPR011989">
    <property type="entry name" value="ARM-like"/>
</dbReference>
<dbReference type="KEGG" id="nve:5509759"/>
<dbReference type="SUPFAM" id="SSF48371">
    <property type="entry name" value="ARM repeat"/>
    <property type="match status" value="1"/>
</dbReference>
<dbReference type="InterPro" id="IPR016024">
    <property type="entry name" value="ARM-type_fold"/>
</dbReference>
<dbReference type="eggNOG" id="KOG3665">
    <property type="taxonomic scope" value="Eukaryota"/>
</dbReference>
<name>A7SDM7_NEMVE</name>
<organism evidence="3 4">
    <name type="scientific">Nematostella vectensis</name>
    <name type="common">Starlet sea anemone</name>
    <dbReference type="NCBI Taxonomy" id="45351"/>
    <lineage>
        <taxon>Eukaryota</taxon>
        <taxon>Metazoa</taxon>
        <taxon>Cnidaria</taxon>
        <taxon>Anthozoa</taxon>
        <taxon>Hexacorallia</taxon>
        <taxon>Actiniaria</taxon>
        <taxon>Edwardsiidae</taxon>
        <taxon>Nematostella</taxon>
    </lineage>
</organism>
<evidence type="ECO:0000256" key="1">
    <source>
        <dbReference type="ARBA" id="ARBA00022786"/>
    </source>
</evidence>
<dbReference type="Pfam" id="PF22964">
    <property type="entry name" value="ZER1-like_2nd"/>
    <property type="match status" value="1"/>
</dbReference>
<dbReference type="PANTHER" id="PTHR12904">
    <property type="match status" value="1"/>
</dbReference>
<dbReference type="InterPro" id="IPR055142">
    <property type="entry name" value="ZER1-like_C"/>
</dbReference>
<dbReference type="Gene3D" id="1.25.10.10">
    <property type="entry name" value="Leucine-rich Repeat Variant"/>
    <property type="match status" value="1"/>
</dbReference>
<evidence type="ECO:0000259" key="2">
    <source>
        <dbReference type="Pfam" id="PF22964"/>
    </source>
</evidence>
<protein>
    <recommendedName>
        <fullName evidence="2">Protein zer-1 homolog-like C-terminal domain-containing protein</fullName>
    </recommendedName>
</protein>
<dbReference type="STRING" id="45351.A7SDM7"/>
<accession>A7SDM7</accession>
<dbReference type="PhylomeDB" id="A7SDM7"/>
<evidence type="ECO:0000313" key="4">
    <source>
        <dbReference type="Proteomes" id="UP000001593"/>
    </source>
</evidence>
<gene>
    <name evidence="3" type="ORF">NEMVEDRAFT_v1g114380</name>
</gene>
<reference evidence="3 4" key="1">
    <citation type="journal article" date="2007" name="Science">
        <title>Sea anemone genome reveals ancestral eumetazoan gene repertoire and genomic organization.</title>
        <authorList>
            <person name="Putnam N.H."/>
            <person name="Srivastava M."/>
            <person name="Hellsten U."/>
            <person name="Dirks B."/>
            <person name="Chapman J."/>
            <person name="Salamov A."/>
            <person name="Terry A."/>
            <person name="Shapiro H."/>
            <person name="Lindquist E."/>
            <person name="Kapitonov V.V."/>
            <person name="Jurka J."/>
            <person name="Genikhovich G."/>
            <person name="Grigoriev I.V."/>
            <person name="Lucas S.M."/>
            <person name="Steele R.E."/>
            <person name="Finnerty J.R."/>
            <person name="Technau U."/>
            <person name="Martindale M.Q."/>
            <person name="Rokhsar D.S."/>
        </authorList>
    </citation>
    <scope>NUCLEOTIDE SEQUENCE [LARGE SCALE GENOMIC DNA]</scope>
    <source>
        <strain evidence="4">CH2 X CH6</strain>
    </source>
</reference>
<proteinExistence type="predicted"/>
<keyword evidence="4" id="KW-1185">Reference proteome</keyword>
<dbReference type="AlphaFoldDB" id="A7SDM7"/>
<keyword evidence="1" id="KW-0833">Ubl conjugation pathway</keyword>